<name>A0A094PR33_9ZZZZ</name>
<protein>
    <submittedName>
        <fullName evidence="1">Uncharacterized protein</fullName>
    </submittedName>
</protein>
<gene>
    <name evidence="1" type="ORF">GM50_22065</name>
</gene>
<sequence>MQLRKVAFGLLVVLSLSTLTACGAGQNAASRNIFKVTDGAETDVVSENSNIKLRGFVVVAQPDGTGVIVGSIVNALAEPDQLLGISVNNVLANLTADSRAVDKDLPIIFEGDSANAKAVVPGLGLKAGVTVEISFFFEKAGVVTVNAIVRDKRDIYANITA</sequence>
<reference evidence="1" key="1">
    <citation type="submission" date="2014-05" db="EMBL/GenBank/DDBJ databases">
        <title>Key roles for freshwater Actinobacteria revealed by deep metagenomic sequencing.</title>
        <authorList>
            <person name="Ghai R."/>
            <person name="Mizuno C.M."/>
            <person name="Picazo A."/>
            <person name="Camacho A."/>
            <person name="Rodriguez-Valera F."/>
        </authorList>
    </citation>
    <scope>NUCLEOTIDE SEQUENCE</scope>
</reference>
<proteinExistence type="predicted"/>
<organism evidence="1">
    <name type="scientific">freshwater metagenome</name>
    <dbReference type="NCBI Taxonomy" id="449393"/>
    <lineage>
        <taxon>unclassified sequences</taxon>
        <taxon>metagenomes</taxon>
        <taxon>ecological metagenomes</taxon>
    </lineage>
</organism>
<dbReference type="PROSITE" id="PS51257">
    <property type="entry name" value="PROKAR_LIPOPROTEIN"/>
    <property type="match status" value="1"/>
</dbReference>
<comment type="caution">
    <text evidence="1">The sequence shown here is derived from an EMBL/GenBank/DDBJ whole genome shotgun (WGS) entry which is preliminary data.</text>
</comment>
<dbReference type="AlphaFoldDB" id="A0A094PR33"/>
<accession>A0A094PR33</accession>
<dbReference type="EMBL" id="JNSK01000164">
    <property type="protein sequence ID" value="KGA13547.1"/>
    <property type="molecule type" value="Genomic_DNA"/>
</dbReference>
<evidence type="ECO:0000313" key="1">
    <source>
        <dbReference type="EMBL" id="KGA13547.1"/>
    </source>
</evidence>